<dbReference type="EMBL" id="AJYC02000004">
    <property type="protein sequence ID" value="EKT84734.1"/>
    <property type="molecule type" value="Genomic_DNA"/>
</dbReference>
<gene>
    <name evidence="1" type="ORF">WSS_A00405</name>
</gene>
<dbReference type="Proteomes" id="UP000005951">
    <property type="component" value="Unassembled WGS sequence"/>
</dbReference>
<organism evidence="1 2">
    <name type="scientific">Rhodococcus opacus M213</name>
    <dbReference type="NCBI Taxonomy" id="1129896"/>
    <lineage>
        <taxon>Bacteria</taxon>
        <taxon>Bacillati</taxon>
        <taxon>Actinomycetota</taxon>
        <taxon>Actinomycetes</taxon>
        <taxon>Mycobacteriales</taxon>
        <taxon>Nocardiaceae</taxon>
        <taxon>Rhodococcus</taxon>
    </lineage>
</organism>
<name>K8XTF0_RHOOP</name>
<dbReference type="AlphaFoldDB" id="K8XTF0"/>
<reference evidence="1 2" key="1">
    <citation type="journal article" date="2013" name="Genome Announc.">
        <title>Draft Genome Sequence of Rhodococcus opacus Strain M213 Shows a Diverse Catabolic Potential.</title>
        <authorList>
            <person name="Pathak A."/>
            <person name="Green S.J."/>
            <person name="Ogram A."/>
            <person name="Chauhan A."/>
        </authorList>
    </citation>
    <scope>NUCLEOTIDE SEQUENCE [LARGE SCALE GENOMIC DNA]</scope>
    <source>
        <strain evidence="1 2">M213</strain>
    </source>
</reference>
<protein>
    <submittedName>
        <fullName evidence="1">Uncharacterized protein</fullName>
    </submittedName>
</protein>
<evidence type="ECO:0000313" key="2">
    <source>
        <dbReference type="Proteomes" id="UP000005951"/>
    </source>
</evidence>
<evidence type="ECO:0000313" key="1">
    <source>
        <dbReference type="EMBL" id="EKT84734.1"/>
    </source>
</evidence>
<sequence length="104" mass="11117">MSVFEFFEDCRVREGHYDVLGPGPDTALDPERLSEVSQIEVPHNADQLSSNSEFESMPVGIVDDSDRLGFGHCALPSTAPASAPLMGAANPVDCLLGVFSYGET</sequence>
<proteinExistence type="predicted"/>
<accession>K8XTF0</accession>
<comment type="caution">
    <text evidence="1">The sequence shown here is derived from an EMBL/GenBank/DDBJ whole genome shotgun (WGS) entry which is preliminary data.</text>
</comment>